<dbReference type="EMBL" id="JARAVY010000008">
    <property type="protein sequence ID" value="MDX2911420.1"/>
    <property type="molecule type" value="Genomic_DNA"/>
</dbReference>
<keyword evidence="2" id="KW-0479">Metal-binding</keyword>
<reference evidence="3 4" key="1">
    <citation type="journal article" date="2023" name="Microb. Genom.">
        <title>Mesoterricola silvestris gen. nov., sp. nov., Mesoterricola sediminis sp. nov., Geothrix oryzae sp. nov., Geothrix edaphica sp. nov., Geothrix rubra sp. nov., and Geothrix limicola sp. nov., six novel members of Acidobacteriota isolated from soils.</title>
        <authorList>
            <person name="Weisberg A.J."/>
            <person name="Pearce E."/>
            <person name="Kramer C.G."/>
            <person name="Chang J.H."/>
            <person name="Clarke C.R."/>
        </authorList>
    </citation>
    <scope>NUCLEOTIDE SEQUENCE [LARGE SCALE GENOMIC DNA]</scope>
    <source>
        <strain evidence="3 4">NRRL_B-2795</strain>
    </source>
</reference>
<dbReference type="InterPro" id="IPR036396">
    <property type="entry name" value="Cyt_P450_sf"/>
</dbReference>
<dbReference type="SUPFAM" id="SSF48264">
    <property type="entry name" value="Cytochrome P450"/>
    <property type="match status" value="1"/>
</dbReference>
<gene>
    <name evidence="3" type="ORF">PV517_22365</name>
</gene>
<dbReference type="InterPro" id="IPR001128">
    <property type="entry name" value="Cyt_P450"/>
</dbReference>
<dbReference type="Gene3D" id="1.10.630.10">
    <property type="entry name" value="Cytochrome P450"/>
    <property type="match status" value="1"/>
</dbReference>
<evidence type="ECO:0000256" key="2">
    <source>
        <dbReference type="RuleBase" id="RU000461"/>
    </source>
</evidence>
<dbReference type="Proteomes" id="UP001271723">
    <property type="component" value="Unassembled WGS sequence"/>
</dbReference>
<sequence length="403" mass="45100">MSLTIEDASALFPWNDERFRADPYPAYERARAIAPVHRTRENTYVVLNHADTMHHAKRPCMRIAEPPSFAVPGAPPHPWTAFDNTVLSKDAPEHTRMRRLTNRWLTPKMIGTWARLTHDFTVEALDRLGPGDVVDAHFDLGVMPTHLTMCRILDMPVGDVEGMFWALWDAMLINATAPGEDIHARSLAGMTFMFAETERYVREKQSADEPGNGLVDELLAAHGRGELTWREVLETTVLLYMSGGPNPAYLIGAGFKLFAERPDLMAEFRERPEIRDAFINELARLNPVELIVTRFPDEDVEIQGVRIPAGSCVKYPIGAANRDPAVFENPDEFDHARPPEASRNLTFGLGTHACAGQLLARAETRVILGLVAERHSSVELVGDPLEVRTDRLVAFDKLPVRLS</sequence>
<keyword evidence="2" id="KW-0349">Heme</keyword>
<dbReference type="RefSeq" id="WP_267299662.1">
    <property type="nucleotide sequence ID" value="NZ_JAGJBZ010000002.1"/>
</dbReference>
<protein>
    <submittedName>
        <fullName evidence="3">Cytochrome P450</fullName>
    </submittedName>
</protein>
<comment type="caution">
    <text evidence="3">The sequence shown here is derived from an EMBL/GenBank/DDBJ whole genome shotgun (WGS) entry which is preliminary data.</text>
</comment>
<dbReference type="Pfam" id="PF00067">
    <property type="entry name" value="p450"/>
    <property type="match status" value="1"/>
</dbReference>
<evidence type="ECO:0000313" key="3">
    <source>
        <dbReference type="EMBL" id="MDX2911420.1"/>
    </source>
</evidence>
<dbReference type="PRINTS" id="PR00359">
    <property type="entry name" value="BP450"/>
</dbReference>
<evidence type="ECO:0000313" key="4">
    <source>
        <dbReference type="Proteomes" id="UP001271723"/>
    </source>
</evidence>
<keyword evidence="2" id="KW-0503">Monooxygenase</keyword>
<dbReference type="InterPro" id="IPR017972">
    <property type="entry name" value="Cyt_P450_CS"/>
</dbReference>
<dbReference type="PANTHER" id="PTHR46696:SF1">
    <property type="entry name" value="CYTOCHROME P450 YJIB-RELATED"/>
    <property type="match status" value="1"/>
</dbReference>
<keyword evidence="4" id="KW-1185">Reference proteome</keyword>
<evidence type="ECO:0000256" key="1">
    <source>
        <dbReference type="ARBA" id="ARBA00010617"/>
    </source>
</evidence>
<organism evidence="3 4">
    <name type="scientific">Streptomyces griseiscabiei</name>
    <dbReference type="NCBI Taxonomy" id="2993540"/>
    <lineage>
        <taxon>Bacteria</taxon>
        <taxon>Bacillati</taxon>
        <taxon>Actinomycetota</taxon>
        <taxon>Actinomycetes</taxon>
        <taxon>Kitasatosporales</taxon>
        <taxon>Streptomycetaceae</taxon>
        <taxon>Streptomyces</taxon>
    </lineage>
</organism>
<dbReference type="PANTHER" id="PTHR46696">
    <property type="entry name" value="P450, PUTATIVE (EUROFUNG)-RELATED"/>
    <property type="match status" value="1"/>
</dbReference>
<accession>A0ABU4L6K2</accession>
<comment type="similarity">
    <text evidence="1 2">Belongs to the cytochrome P450 family.</text>
</comment>
<keyword evidence="2" id="KW-0560">Oxidoreductase</keyword>
<dbReference type="InterPro" id="IPR002397">
    <property type="entry name" value="Cyt_P450_B"/>
</dbReference>
<proteinExistence type="inferred from homology"/>
<name>A0ABU4L6K2_9ACTN</name>
<keyword evidence="2" id="KW-0408">Iron</keyword>
<dbReference type="PROSITE" id="PS00086">
    <property type="entry name" value="CYTOCHROME_P450"/>
    <property type="match status" value="1"/>
</dbReference>